<evidence type="ECO:0000256" key="7">
    <source>
        <dbReference type="SAM" id="Phobius"/>
    </source>
</evidence>
<organism evidence="8 9">
    <name type="scientific">Plesiocystis pacifica SIR-1</name>
    <dbReference type="NCBI Taxonomy" id="391625"/>
    <lineage>
        <taxon>Bacteria</taxon>
        <taxon>Pseudomonadati</taxon>
        <taxon>Myxococcota</taxon>
        <taxon>Polyangia</taxon>
        <taxon>Nannocystales</taxon>
        <taxon>Nannocystaceae</taxon>
        <taxon>Plesiocystis</taxon>
    </lineage>
</organism>
<dbReference type="InterPro" id="IPR050833">
    <property type="entry name" value="Poly_Biosynth_Transport"/>
</dbReference>
<comment type="caution">
    <text evidence="8">The sequence shown here is derived from an EMBL/GenBank/DDBJ whole genome shotgun (WGS) entry which is preliminary data.</text>
</comment>
<evidence type="ECO:0000256" key="5">
    <source>
        <dbReference type="ARBA" id="ARBA00023136"/>
    </source>
</evidence>
<evidence type="ECO:0000256" key="4">
    <source>
        <dbReference type="ARBA" id="ARBA00022989"/>
    </source>
</evidence>
<evidence type="ECO:0000256" key="2">
    <source>
        <dbReference type="ARBA" id="ARBA00022475"/>
    </source>
</evidence>
<protein>
    <submittedName>
        <fullName evidence="8">Uncharacterized protein</fullName>
    </submittedName>
</protein>
<dbReference type="InterPro" id="IPR002797">
    <property type="entry name" value="Polysacc_synth"/>
</dbReference>
<comment type="subcellular location">
    <subcellularLocation>
        <location evidence="1">Cell membrane</location>
        <topology evidence="1">Multi-pass membrane protein</topology>
    </subcellularLocation>
</comment>
<evidence type="ECO:0000313" key="8">
    <source>
        <dbReference type="EMBL" id="EDM77287.1"/>
    </source>
</evidence>
<dbReference type="EMBL" id="ABCS01000048">
    <property type="protein sequence ID" value="EDM77287.1"/>
    <property type="molecule type" value="Genomic_DNA"/>
</dbReference>
<dbReference type="Pfam" id="PF01943">
    <property type="entry name" value="Polysacc_synt"/>
    <property type="match status" value="1"/>
</dbReference>
<dbReference type="GO" id="GO:0005886">
    <property type="term" value="C:plasma membrane"/>
    <property type="evidence" value="ECO:0007669"/>
    <property type="project" value="UniProtKB-SubCell"/>
</dbReference>
<feature type="transmembrane region" description="Helical" evidence="7">
    <location>
        <begin position="205"/>
        <end position="226"/>
    </location>
</feature>
<feature type="transmembrane region" description="Helical" evidence="7">
    <location>
        <begin position="404"/>
        <end position="424"/>
    </location>
</feature>
<evidence type="ECO:0000256" key="1">
    <source>
        <dbReference type="ARBA" id="ARBA00004651"/>
    </source>
</evidence>
<feature type="transmembrane region" description="Helical" evidence="7">
    <location>
        <begin position="333"/>
        <end position="351"/>
    </location>
</feature>
<feature type="transmembrane region" description="Helical" evidence="7">
    <location>
        <begin position="101"/>
        <end position="122"/>
    </location>
</feature>
<feature type="transmembrane region" description="Helical" evidence="7">
    <location>
        <begin position="430"/>
        <end position="448"/>
    </location>
</feature>
<keyword evidence="9" id="KW-1185">Reference proteome</keyword>
<dbReference type="AlphaFoldDB" id="A6G9W2"/>
<dbReference type="RefSeq" id="WP_006973504.1">
    <property type="nucleotide sequence ID" value="NZ_ABCS01000048.1"/>
</dbReference>
<keyword evidence="3 7" id="KW-0812">Transmembrane</keyword>
<evidence type="ECO:0000256" key="3">
    <source>
        <dbReference type="ARBA" id="ARBA00022692"/>
    </source>
</evidence>
<feature type="transmembrane region" description="Helical" evidence="7">
    <location>
        <begin position="371"/>
        <end position="392"/>
    </location>
</feature>
<gene>
    <name evidence="8" type="ORF">PPSIR1_26258</name>
</gene>
<feature type="region of interest" description="Disordered" evidence="6">
    <location>
        <begin position="1"/>
        <end position="22"/>
    </location>
</feature>
<keyword evidence="4 7" id="KW-1133">Transmembrane helix</keyword>
<dbReference type="PANTHER" id="PTHR30250:SF11">
    <property type="entry name" value="O-ANTIGEN TRANSPORTER-RELATED"/>
    <property type="match status" value="1"/>
</dbReference>
<keyword evidence="5 7" id="KW-0472">Membrane</keyword>
<feature type="transmembrane region" description="Helical" evidence="7">
    <location>
        <begin position="490"/>
        <end position="511"/>
    </location>
</feature>
<dbReference type="STRING" id="391625.PPSIR1_26258"/>
<sequence>MSDSEPQSKPEPAPEPEKKGQSEAAQAGVLVWGKITASLSEVLAPLIIVRILGKGEVGAVAGLLLIYTTLSTVITAGFPRATLYFLADKDTGTRKAIVGKLLRIMFGLSVIMAVFMAIGGWLGQDILHLIGDLVAGDEGGREDDELTQSLRFLPILGVYALIDLPTRILPNVLVAEKEPKSAAGFGVVRSLVATVAIVLPASLGFGVLGIIATMAVGGAVPFWVFLRHLRRLYGDAGEPEGDVTPVRELLRYALPLGVTDVVNILNANVDMWLIVALFPAEMVALYRTGAFQIPIITTVAYSLGTVYLPRFARLFNEGTEASRREAVQIWRGSILKVSLIVVPASVVFLVGAHEFITAAFTDDYARSAEVFSFYTLLMMGRISAFGSFMIAAGKPEYVMRSAMLTLAGNIVISVPLALTLGFIGPAMGTAIAFVPTVAFYCYFIAKAWGVKFTETLPLLGYLKIVAAAAVPAAGAWFLKEFLEWPAIAEFAVSTAIVLFGYAALATVTGLIEREDWQFAWGWVRLKVLKDDA</sequence>
<accession>A6G9W2</accession>
<feature type="transmembrane region" description="Helical" evidence="7">
    <location>
        <begin position="460"/>
        <end position="478"/>
    </location>
</feature>
<dbReference type="Proteomes" id="UP000005801">
    <property type="component" value="Unassembled WGS sequence"/>
</dbReference>
<keyword evidence="2" id="KW-1003">Cell membrane</keyword>
<evidence type="ECO:0000313" key="9">
    <source>
        <dbReference type="Proteomes" id="UP000005801"/>
    </source>
</evidence>
<dbReference type="OrthoDB" id="5379078at2"/>
<name>A6G9W2_9BACT</name>
<feature type="transmembrane region" description="Helical" evidence="7">
    <location>
        <begin position="29"/>
        <end position="53"/>
    </location>
</feature>
<reference evidence="8 9" key="1">
    <citation type="submission" date="2007-06" db="EMBL/GenBank/DDBJ databases">
        <authorList>
            <person name="Shimkets L."/>
            <person name="Ferriera S."/>
            <person name="Johnson J."/>
            <person name="Kravitz S."/>
            <person name="Beeson K."/>
            <person name="Sutton G."/>
            <person name="Rogers Y.-H."/>
            <person name="Friedman R."/>
            <person name="Frazier M."/>
            <person name="Venter J.C."/>
        </authorList>
    </citation>
    <scope>NUCLEOTIDE SEQUENCE [LARGE SCALE GENOMIC DNA]</scope>
    <source>
        <strain evidence="8 9">SIR-1</strain>
    </source>
</reference>
<evidence type="ECO:0000256" key="6">
    <source>
        <dbReference type="SAM" id="MobiDB-lite"/>
    </source>
</evidence>
<dbReference type="PANTHER" id="PTHR30250">
    <property type="entry name" value="PST FAMILY PREDICTED COLANIC ACID TRANSPORTER"/>
    <property type="match status" value="1"/>
</dbReference>
<dbReference type="eggNOG" id="COG2244">
    <property type="taxonomic scope" value="Bacteria"/>
</dbReference>
<feature type="transmembrane region" description="Helical" evidence="7">
    <location>
        <begin position="59"/>
        <end position="81"/>
    </location>
</feature>
<proteinExistence type="predicted"/>